<evidence type="ECO:0000256" key="8">
    <source>
        <dbReference type="ARBA" id="ARBA00045670"/>
    </source>
</evidence>
<sequence length="202" mass="22721">MHSSLQRLNSVFALATSVLLCLLAIIDTMSTPRRNPTGSVAIKSLETVSGRAIWHMDRRTQDYIVTSFDIQANFTDLFRWNTKQVFVSLVAEYQDAKNQSNSVVIWDRILRTPSSAYVDLQDEQNKYGFREVSKSFGGIDTTRFTLKWNVMPKVGQLHYGNEFASSALKIPSKVVEVPASSAEGGAASSPKKVKQKVRQMYY</sequence>
<name>A0A061HFF8_9BASI</name>
<organism evidence="12 13">
    <name type="scientific">Pseudozyma flocculosa PF-1</name>
    <dbReference type="NCBI Taxonomy" id="1277687"/>
    <lineage>
        <taxon>Eukaryota</taxon>
        <taxon>Fungi</taxon>
        <taxon>Dikarya</taxon>
        <taxon>Basidiomycota</taxon>
        <taxon>Ustilaginomycotina</taxon>
        <taxon>Ustilaginomycetes</taxon>
        <taxon>Ustilaginales</taxon>
        <taxon>Ustilaginaceae</taxon>
        <taxon>Pseudozyma</taxon>
    </lineage>
</organism>
<dbReference type="AlphaFoldDB" id="A0A061HFF8"/>
<evidence type="ECO:0000256" key="4">
    <source>
        <dbReference type="ARBA" id="ARBA00022824"/>
    </source>
</evidence>
<comment type="subcellular location">
    <subcellularLocation>
        <location evidence="1">Endoplasmic reticulum membrane</location>
        <topology evidence="1">Single-pass type II membrane protein</topology>
    </subcellularLocation>
</comment>
<evidence type="ECO:0000256" key="3">
    <source>
        <dbReference type="ARBA" id="ARBA00022692"/>
    </source>
</evidence>
<feature type="signal peptide" evidence="11">
    <location>
        <begin position="1"/>
        <end position="28"/>
    </location>
</feature>
<keyword evidence="5" id="KW-0735">Signal-anchor</keyword>
<evidence type="ECO:0000256" key="9">
    <source>
        <dbReference type="PIRNR" id="PIRNR016089"/>
    </source>
</evidence>
<dbReference type="eggNOG" id="KOG3372">
    <property type="taxonomic scope" value="Eukaryota"/>
</dbReference>
<evidence type="ECO:0000256" key="7">
    <source>
        <dbReference type="ARBA" id="ARBA00023136"/>
    </source>
</evidence>
<dbReference type="HOGENOM" id="CLU_068714_2_1_1"/>
<dbReference type="PANTHER" id="PTHR12804:SF0">
    <property type="entry name" value="SIGNAL PEPTIDASE COMPLEX SUBUNIT 3"/>
    <property type="match status" value="1"/>
</dbReference>
<dbReference type="GO" id="GO:0045047">
    <property type="term" value="P:protein targeting to ER"/>
    <property type="evidence" value="ECO:0007669"/>
    <property type="project" value="TreeGrafter"/>
</dbReference>
<evidence type="ECO:0000256" key="6">
    <source>
        <dbReference type="ARBA" id="ARBA00022989"/>
    </source>
</evidence>
<dbReference type="KEGG" id="pfp:PFL1_03121"/>
<evidence type="ECO:0000256" key="1">
    <source>
        <dbReference type="ARBA" id="ARBA00004648"/>
    </source>
</evidence>
<feature type="chain" id="PRO_5001600012" description="Signal peptidase subunit 3" evidence="11">
    <location>
        <begin position="29"/>
        <end position="202"/>
    </location>
</feature>
<feature type="compositionally biased region" description="Basic residues" evidence="10">
    <location>
        <begin position="191"/>
        <end position="202"/>
    </location>
</feature>
<keyword evidence="11" id="KW-0732">Signal</keyword>
<evidence type="ECO:0000256" key="2">
    <source>
        <dbReference type="ARBA" id="ARBA00009289"/>
    </source>
</evidence>
<keyword evidence="3" id="KW-0812">Transmembrane</keyword>
<evidence type="ECO:0000256" key="11">
    <source>
        <dbReference type="SAM" id="SignalP"/>
    </source>
</evidence>
<dbReference type="Pfam" id="PF04573">
    <property type="entry name" value="SPC22"/>
    <property type="match status" value="1"/>
</dbReference>
<keyword evidence="4 9" id="KW-0256">Endoplasmic reticulum</keyword>
<dbReference type="GO" id="GO:0006465">
    <property type="term" value="P:signal peptide processing"/>
    <property type="evidence" value="ECO:0007669"/>
    <property type="project" value="UniProtKB-UniRule"/>
</dbReference>
<gene>
    <name evidence="12" type="ORF">PFL1_03121</name>
</gene>
<dbReference type="RefSeq" id="XP_007878828.1">
    <property type="nucleotide sequence ID" value="XM_007880637.1"/>
</dbReference>
<dbReference type="InterPro" id="IPR007653">
    <property type="entry name" value="SPC3"/>
</dbReference>
<evidence type="ECO:0000313" key="12">
    <source>
        <dbReference type="EMBL" id="EPQ29366.1"/>
    </source>
</evidence>
<dbReference type="Proteomes" id="UP000053664">
    <property type="component" value="Unassembled WGS sequence"/>
</dbReference>
<dbReference type="PIRSF" id="PIRSF016089">
    <property type="entry name" value="SPC22"/>
    <property type="match status" value="1"/>
</dbReference>
<dbReference type="EMBL" id="KE361631">
    <property type="protein sequence ID" value="EPQ29366.1"/>
    <property type="molecule type" value="Genomic_DNA"/>
</dbReference>
<comment type="function">
    <text evidence="8">Essential component of the signal peptidase complex (SPC) which catalyzes the cleavage of N-terminal signal sequences from nascent proteins as they are translocated into the lumen of the endoplasmic reticulum. Essential for the SPC catalytic activity, possibly by stabilizing and positioning the active center of the complex close to the lumenal surface. Essential for viability.</text>
</comment>
<dbReference type="PANTHER" id="PTHR12804">
    <property type="entry name" value="MICROSOMAL SIGNAL PEPTIDASE 23 KD SUBUNIT SPC22/23"/>
    <property type="match status" value="1"/>
</dbReference>
<dbReference type="GO" id="GO:0005787">
    <property type="term" value="C:signal peptidase complex"/>
    <property type="evidence" value="ECO:0007669"/>
    <property type="project" value="UniProtKB-UniRule"/>
</dbReference>
<dbReference type="OrthoDB" id="10261524at2759"/>
<evidence type="ECO:0000256" key="10">
    <source>
        <dbReference type="SAM" id="MobiDB-lite"/>
    </source>
</evidence>
<protein>
    <recommendedName>
        <fullName evidence="9">Signal peptidase subunit 3</fullName>
    </recommendedName>
</protein>
<evidence type="ECO:0000256" key="5">
    <source>
        <dbReference type="ARBA" id="ARBA00022968"/>
    </source>
</evidence>
<keyword evidence="6" id="KW-1133">Transmembrane helix</keyword>
<dbReference type="GeneID" id="19317232"/>
<evidence type="ECO:0000313" key="13">
    <source>
        <dbReference type="Proteomes" id="UP000053664"/>
    </source>
</evidence>
<keyword evidence="7 9" id="KW-0472">Membrane</keyword>
<proteinExistence type="inferred from homology"/>
<comment type="similarity">
    <text evidence="2 9">Belongs to the SPCS3 family.</text>
</comment>
<accession>A0A061HFF8</accession>
<reference evidence="12 13" key="1">
    <citation type="journal article" date="2013" name="Plant Cell">
        <title>The transition from a phytopathogenic smut ancestor to an anamorphic biocontrol agent deciphered by comparative whole-genome analysis.</title>
        <authorList>
            <person name="Lefebvre F."/>
            <person name="Joly D.L."/>
            <person name="Labbe C."/>
            <person name="Teichmann B."/>
            <person name="Linning R."/>
            <person name="Belzile F."/>
            <person name="Bakkeren G."/>
            <person name="Belanger R.R."/>
        </authorList>
    </citation>
    <scope>NUCLEOTIDE SEQUENCE [LARGE SCALE GENOMIC DNA]</scope>
    <source>
        <strain evidence="12 13">PF-1</strain>
    </source>
</reference>
<feature type="region of interest" description="Disordered" evidence="10">
    <location>
        <begin position="181"/>
        <end position="202"/>
    </location>
</feature>